<proteinExistence type="predicted"/>
<keyword evidence="2" id="KW-1185">Reference proteome</keyword>
<evidence type="ECO:0000313" key="2">
    <source>
        <dbReference type="Proteomes" id="UP000028725"/>
    </source>
</evidence>
<comment type="caution">
    <text evidence="1">The sequence shown here is derived from an EMBL/GenBank/DDBJ whole genome shotgun (WGS) entry which is preliminary data.</text>
</comment>
<dbReference type="Proteomes" id="UP000028725">
    <property type="component" value="Unassembled WGS sequence"/>
</dbReference>
<dbReference type="STRING" id="394096.DB31_4103"/>
<dbReference type="AlphaFoldDB" id="A0A085W3Y0"/>
<sequence>MSLPSLVRPDVTQTRLDFGLDHRLTSSFKMKAPAPSL</sequence>
<accession>A0A085W3Y0</accession>
<name>A0A085W3Y0_9BACT</name>
<gene>
    <name evidence="1" type="ORF">DB31_4103</name>
</gene>
<evidence type="ECO:0000313" key="1">
    <source>
        <dbReference type="EMBL" id="KFE62393.1"/>
    </source>
</evidence>
<organism evidence="1 2">
    <name type="scientific">Hyalangium minutum</name>
    <dbReference type="NCBI Taxonomy" id="394096"/>
    <lineage>
        <taxon>Bacteria</taxon>
        <taxon>Pseudomonadati</taxon>
        <taxon>Myxococcota</taxon>
        <taxon>Myxococcia</taxon>
        <taxon>Myxococcales</taxon>
        <taxon>Cystobacterineae</taxon>
        <taxon>Archangiaceae</taxon>
        <taxon>Hyalangium</taxon>
    </lineage>
</organism>
<dbReference type="EMBL" id="JMCB01000022">
    <property type="protein sequence ID" value="KFE62393.1"/>
    <property type="molecule type" value="Genomic_DNA"/>
</dbReference>
<reference evidence="1 2" key="1">
    <citation type="submission" date="2014-04" db="EMBL/GenBank/DDBJ databases">
        <title>Genome assembly of Hyalangium minutum DSM 14724.</title>
        <authorList>
            <person name="Sharma G."/>
            <person name="Subramanian S."/>
        </authorList>
    </citation>
    <scope>NUCLEOTIDE SEQUENCE [LARGE SCALE GENOMIC DNA]</scope>
    <source>
        <strain evidence="1 2">DSM 14724</strain>
    </source>
</reference>
<protein>
    <submittedName>
        <fullName evidence="1">Uncharacterized protein</fullName>
    </submittedName>
</protein>